<accession>A0A2J6TMA5</accession>
<evidence type="ECO:0000313" key="3">
    <source>
        <dbReference type="Proteomes" id="UP000235371"/>
    </source>
</evidence>
<sequence>MNTMTISSMHFFGHAALLKTMIFTGVADNILRDPWNPLVLPPATLSVPHISVQWTSLGHPTDLAPLTLFNIHNDNSTPNFVTDNPYHKLSHSSRCADQRTSSTCDNRHIKSGFQLHFPRCPNDNLRHSQHEDPWLG</sequence>
<dbReference type="RefSeq" id="XP_024741069.1">
    <property type="nucleotide sequence ID" value="XM_024871770.1"/>
</dbReference>
<organism evidence="2 3">
    <name type="scientific">Hyaloscypha bicolor E</name>
    <dbReference type="NCBI Taxonomy" id="1095630"/>
    <lineage>
        <taxon>Eukaryota</taxon>
        <taxon>Fungi</taxon>
        <taxon>Dikarya</taxon>
        <taxon>Ascomycota</taxon>
        <taxon>Pezizomycotina</taxon>
        <taxon>Leotiomycetes</taxon>
        <taxon>Helotiales</taxon>
        <taxon>Hyaloscyphaceae</taxon>
        <taxon>Hyaloscypha</taxon>
        <taxon>Hyaloscypha bicolor</taxon>
    </lineage>
</organism>
<reference evidence="2 3" key="1">
    <citation type="submission" date="2016-04" db="EMBL/GenBank/DDBJ databases">
        <title>A degradative enzymes factory behind the ericoid mycorrhizal symbiosis.</title>
        <authorList>
            <consortium name="DOE Joint Genome Institute"/>
            <person name="Martino E."/>
            <person name="Morin E."/>
            <person name="Grelet G."/>
            <person name="Kuo A."/>
            <person name="Kohler A."/>
            <person name="Daghino S."/>
            <person name="Barry K."/>
            <person name="Choi C."/>
            <person name="Cichocki N."/>
            <person name="Clum A."/>
            <person name="Copeland A."/>
            <person name="Hainaut M."/>
            <person name="Haridas S."/>
            <person name="Labutti K."/>
            <person name="Lindquist E."/>
            <person name="Lipzen A."/>
            <person name="Khouja H.-R."/>
            <person name="Murat C."/>
            <person name="Ohm R."/>
            <person name="Olson A."/>
            <person name="Spatafora J."/>
            <person name="Veneault-Fourrey C."/>
            <person name="Henrissat B."/>
            <person name="Grigoriev I."/>
            <person name="Martin F."/>
            <person name="Perotto S."/>
        </authorList>
    </citation>
    <scope>NUCLEOTIDE SEQUENCE [LARGE SCALE GENOMIC DNA]</scope>
    <source>
        <strain evidence="2 3">E</strain>
    </source>
</reference>
<proteinExistence type="predicted"/>
<protein>
    <submittedName>
        <fullName evidence="2">Uncharacterized protein</fullName>
    </submittedName>
</protein>
<keyword evidence="3" id="KW-1185">Reference proteome</keyword>
<evidence type="ECO:0000256" key="1">
    <source>
        <dbReference type="SAM" id="SignalP"/>
    </source>
</evidence>
<dbReference type="Proteomes" id="UP000235371">
    <property type="component" value="Unassembled WGS sequence"/>
</dbReference>
<feature type="signal peptide" evidence="1">
    <location>
        <begin position="1"/>
        <end position="27"/>
    </location>
</feature>
<dbReference type="AlphaFoldDB" id="A0A2J6TMA5"/>
<keyword evidence="1" id="KW-0732">Signal</keyword>
<evidence type="ECO:0000313" key="2">
    <source>
        <dbReference type="EMBL" id="PMD64165.1"/>
    </source>
</evidence>
<feature type="chain" id="PRO_5014463582" evidence="1">
    <location>
        <begin position="28"/>
        <end position="136"/>
    </location>
</feature>
<dbReference type="GeneID" id="36579852"/>
<dbReference type="EMBL" id="KZ613769">
    <property type="protein sequence ID" value="PMD64165.1"/>
    <property type="molecule type" value="Genomic_DNA"/>
</dbReference>
<dbReference type="InParanoid" id="A0A2J6TMA5"/>
<name>A0A2J6TMA5_9HELO</name>
<gene>
    <name evidence="2" type="ORF">K444DRAFT_306263</name>
</gene>